<keyword evidence="3 10" id="KW-0963">Cytoplasm</keyword>
<evidence type="ECO:0000256" key="10">
    <source>
        <dbReference type="RuleBase" id="RU367020"/>
    </source>
</evidence>
<evidence type="ECO:0000256" key="12">
    <source>
        <dbReference type="SAM" id="MobiDB-lite"/>
    </source>
</evidence>
<evidence type="ECO:0000256" key="4">
    <source>
        <dbReference type="ARBA" id="ARBA00022701"/>
    </source>
</evidence>
<name>A0AAV2T4Z8_CALDB</name>
<dbReference type="GO" id="GO:0005871">
    <property type="term" value="C:kinesin complex"/>
    <property type="evidence" value="ECO:0007669"/>
    <property type="project" value="UniProtKB-UniRule"/>
</dbReference>
<dbReference type="Gene3D" id="1.25.40.10">
    <property type="entry name" value="Tetratricopeptide repeat domain"/>
    <property type="match status" value="1"/>
</dbReference>
<keyword evidence="7 11" id="KW-0175">Coiled coil</keyword>
<dbReference type="SMART" id="SM00028">
    <property type="entry name" value="TPR"/>
    <property type="match status" value="4"/>
</dbReference>
<keyword evidence="8 10" id="KW-0505">Motor protein</keyword>
<feature type="region of interest" description="Disordered" evidence="12">
    <location>
        <begin position="620"/>
        <end position="654"/>
    </location>
</feature>
<dbReference type="GO" id="GO:0019894">
    <property type="term" value="F:kinesin binding"/>
    <property type="evidence" value="ECO:0007669"/>
    <property type="project" value="TreeGrafter"/>
</dbReference>
<evidence type="ECO:0000256" key="7">
    <source>
        <dbReference type="ARBA" id="ARBA00023054"/>
    </source>
</evidence>
<dbReference type="GO" id="GO:0005874">
    <property type="term" value="C:microtubule"/>
    <property type="evidence" value="ECO:0007669"/>
    <property type="project" value="UniProtKB-UniRule"/>
</dbReference>
<comment type="subcellular location">
    <subcellularLocation>
        <location evidence="1 10">Cytoplasm</location>
        <location evidence="1 10">Cytoskeleton</location>
    </subcellularLocation>
</comment>
<reference evidence="13" key="1">
    <citation type="submission" date="2024-06" db="EMBL/GenBank/DDBJ databases">
        <authorList>
            <person name="Liu X."/>
            <person name="Lenzi L."/>
            <person name="Haldenby T S."/>
            <person name="Uol C."/>
        </authorList>
    </citation>
    <scope>NUCLEOTIDE SEQUENCE</scope>
</reference>
<feature type="compositionally biased region" description="Low complexity" evidence="12">
    <location>
        <begin position="497"/>
        <end position="508"/>
    </location>
</feature>
<dbReference type="PRINTS" id="PR00381">
    <property type="entry name" value="KINESINLIGHT"/>
</dbReference>
<dbReference type="Pfam" id="PF13424">
    <property type="entry name" value="TPR_12"/>
    <property type="match status" value="2"/>
</dbReference>
<keyword evidence="6" id="KW-0802">TPR repeat</keyword>
<feature type="coiled-coil region" evidence="11">
    <location>
        <begin position="10"/>
        <end position="37"/>
    </location>
</feature>
<comment type="function">
    <text evidence="10">Kinesin is a microtubule-associated force-producing protein that play a role in organelle transport.</text>
</comment>
<evidence type="ECO:0000256" key="5">
    <source>
        <dbReference type="ARBA" id="ARBA00022737"/>
    </source>
</evidence>
<keyword evidence="4 10" id="KW-0493">Microtubule</keyword>
<dbReference type="InterPro" id="IPR011990">
    <property type="entry name" value="TPR-like_helical_dom_sf"/>
</dbReference>
<evidence type="ECO:0000256" key="8">
    <source>
        <dbReference type="ARBA" id="ARBA00023175"/>
    </source>
</evidence>
<dbReference type="PANTHER" id="PTHR45783">
    <property type="entry name" value="KINESIN LIGHT CHAIN"/>
    <property type="match status" value="1"/>
</dbReference>
<dbReference type="InterPro" id="IPR019734">
    <property type="entry name" value="TPR_rpt"/>
</dbReference>
<evidence type="ECO:0000313" key="14">
    <source>
        <dbReference type="Proteomes" id="UP001497525"/>
    </source>
</evidence>
<evidence type="ECO:0000256" key="1">
    <source>
        <dbReference type="ARBA" id="ARBA00004245"/>
    </source>
</evidence>
<evidence type="ECO:0000256" key="9">
    <source>
        <dbReference type="ARBA" id="ARBA00023212"/>
    </source>
</evidence>
<keyword evidence="9 10" id="KW-0206">Cytoskeleton</keyword>
<sequence>MLNQNMTGMSSNVKQNLKSAQLVLESLKKEHEEALRSLCSINAASGNGATVRPNISAEAEKSFNKEKIPLIKSALSQIQSGLDDSEALFTFVKYVECLEAENVKLSLHNQRLCEETSWLREELKYTQAKLSESESLLAQTVAEKGHLEFMLELRKYDNADEKCNDKWIPPVDLGSPIQPVMAASVLGITSTPKKGDTPSQLDFLTGRGEFERQFVHTPPFMGVSQQLDGSAFMTSSLLEGDMSTISCTRSYHPSLMIGSCEPSFRPPTIPAVPPRFRTLHQIVAQYTSQGKHEVAASLCLQAIADMERSGGRDQPEVAVLLNILALVYRDQGKYSEAADLLQNVVSIREKAFGPNHPLVAAALNNLAVLYAKASRFSDAEPLCRRALAIREKLLGSSHPDVAKQLNNLALLCQSQGRFDEVELCFRKALDIYSKYYKSSSPVVLRAKNNLASTLLKLGNLADAESLLKAVLTPDRSLHPLQPPPPAHLSSTGTEADSAVFSSSSGSSYISPDTALPECNGATLNHCTSGRIIPLWLLVEQARKEGREQLSRLLKFDLSAWASEARIELPIVLSALRNLSIVYQRQGLQLQANLLRHWIQSSVGGATNGAVLAVTASNLPSSTSPNPNAFKGAARSCKVSASGAPSTPVHIPKPT</sequence>
<dbReference type="PANTHER" id="PTHR45783:SF3">
    <property type="entry name" value="KINESIN LIGHT CHAIN"/>
    <property type="match status" value="1"/>
</dbReference>
<comment type="caution">
    <text evidence="13">The sequence shown here is derived from an EMBL/GenBank/DDBJ whole genome shotgun (WGS) entry which is preliminary data.</text>
</comment>
<comment type="similarity">
    <text evidence="2 10">Belongs to the kinesin light chain family.</text>
</comment>
<dbReference type="InterPro" id="IPR002151">
    <property type="entry name" value="Kinesin_light"/>
</dbReference>
<comment type="subunit">
    <text evidence="10">Oligomeric complex composed of two heavy chains and two light chains.</text>
</comment>
<protein>
    <recommendedName>
        <fullName evidence="10">Kinesin light chain</fullName>
    </recommendedName>
</protein>
<evidence type="ECO:0000256" key="2">
    <source>
        <dbReference type="ARBA" id="ARBA00009622"/>
    </source>
</evidence>
<gene>
    <name evidence="13" type="ORF">CDAUBV1_LOCUS3407</name>
</gene>
<dbReference type="EMBL" id="CAXLJL010000085">
    <property type="protein sequence ID" value="CAL5131237.1"/>
    <property type="molecule type" value="Genomic_DNA"/>
</dbReference>
<dbReference type="GO" id="GO:0005737">
    <property type="term" value="C:cytoplasm"/>
    <property type="evidence" value="ECO:0007669"/>
    <property type="project" value="TreeGrafter"/>
</dbReference>
<dbReference type="AlphaFoldDB" id="A0AAV2T4Z8"/>
<evidence type="ECO:0000256" key="11">
    <source>
        <dbReference type="SAM" id="Coils"/>
    </source>
</evidence>
<evidence type="ECO:0000256" key="3">
    <source>
        <dbReference type="ARBA" id="ARBA00022490"/>
    </source>
</evidence>
<proteinExistence type="inferred from homology"/>
<dbReference type="SUPFAM" id="SSF48452">
    <property type="entry name" value="TPR-like"/>
    <property type="match status" value="1"/>
</dbReference>
<feature type="region of interest" description="Disordered" evidence="12">
    <location>
        <begin position="478"/>
        <end position="508"/>
    </location>
</feature>
<evidence type="ECO:0000256" key="6">
    <source>
        <dbReference type="ARBA" id="ARBA00022803"/>
    </source>
</evidence>
<keyword evidence="5" id="KW-0677">Repeat</keyword>
<accession>A0AAV2T4Z8</accession>
<evidence type="ECO:0000313" key="13">
    <source>
        <dbReference type="EMBL" id="CAL5131237.1"/>
    </source>
</evidence>
<dbReference type="GO" id="GO:0007018">
    <property type="term" value="P:microtubule-based movement"/>
    <property type="evidence" value="ECO:0007669"/>
    <property type="project" value="TreeGrafter"/>
</dbReference>
<organism evidence="13 14">
    <name type="scientific">Calicophoron daubneyi</name>
    <name type="common">Rumen fluke</name>
    <name type="synonym">Paramphistomum daubneyi</name>
    <dbReference type="NCBI Taxonomy" id="300641"/>
    <lineage>
        <taxon>Eukaryota</taxon>
        <taxon>Metazoa</taxon>
        <taxon>Spiralia</taxon>
        <taxon>Lophotrochozoa</taxon>
        <taxon>Platyhelminthes</taxon>
        <taxon>Trematoda</taxon>
        <taxon>Digenea</taxon>
        <taxon>Plagiorchiida</taxon>
        <taxon>Pronocephalata</taxon>
        <taxon>Paramphistomoidea</taxon>
        <taxon>Paramphistomidae</taxon>
        <taxon>Calicophoron</taxon>
    </lineage>
</organism>
<dbReference type="Proteomes" id="UP001497525">
    <property type="component" value="Unassembled WGS sequence"/>
</dbReference>